<dbReference type="Proteomes" id="UP000009145">
    <property type="component" value="Chromosome"/>
</dbReference>
<feature type="region of interest" description="RNA binding" evidence="8">
    <location>
        <begin position="243"/>
        <end position="249"/>
    </location>
</feature>
<keyword evidence="3 8" id="KW-0808">Transferase</keyword>
<feature type="active site" description="Nucleophile" evidence="8">
    <location>
        <position position="262"/>
    </location>
</feature>
<feature type="domain" description="tRNA-guanine(15) transglycosylase-like" evidence="9">
    <location>
        <begin position="10"/>
        <end position="364"/>
    </location>
</feature>
<keyword evidence="11" id="KW-1185">Reference proteome</keyword>
<protein>
    <recommendedName>
        <fullName evidence="8">Queuine tRNA-ribosyltransferase</fullName>
        <ecNumber evidence="8">2.4.2.29</ecNumber>
    </recommendedName>
    <alternativeName>
        <fullName evidence="8">Guanine insertion enzyme</fullName>
    </alternativeName>
    <alternativeName>
        <fullName evidence="8">tRNA-guanine transglycosylase</fullName>
    </alternativeName>
</protein>
<dbReference type="UniPathway" id="UPA00392"/>
<dbReference type="Pfam" id="PF01702">
    <property type="entry name" value="TGT"/>
    <property type="match status" value="1"/>
</dbReference>
<comment type="similarity">
    <text evidence="8">Belongs to the queuine tRNA-ribosyltransferase family.</text>
</comment>
<dbReference type="HAMAP" id="MF_00168">
    <property type="entry name" value="Q_tRNA_Tgt"/>
    <property type="match status" value="1"/>
</dbReference>
<feature type="active site" description="Proton acceptor" evidence="8">
    <location>
        <position position="89"/>
    </location>
</feature>
<dbReference type="PANTHER" id="PTHR46499:SF1">
    <property type="entry name" value="QUEUINE TRNA-RIBOSYLTRANSFERASE"/>
    <property type="match status" value="1"/>
</dbReference>
<dbReference type="OrthoDB" id="9805417at2"/>
<evidence type="ECO:0000313" key="11">
    <source>
        <dbReference type="Proteomes" id="UP000009145"/>
    </source>
</evidence>
<dbReference type="AlphaFoldDB" id="I1YKQ2"/>
<name>I1YKQ2_METFJ</name>
<feature type="binding site" evidence="8">
    <location>
        <begin position="89"/>
        <end position="93"/>
    </location>
    <ligand>
        <name>substrate</name>
    </ligand>
</feature>
<dbReference type="InterPro" id="IPR050076">
    <property type="entry name" value="ArchSynthase1/Queuine_TRR"/>
</dbReference>
<evidence type="ECO:0000313" key="10">
    <source>
        <dbReference type="EMBL" id="AFJ03495.1"/>
    </source>
</evidence>
<keyword evidence="5 8" id="KW-0479">Metal-binding</keyword>
<dbReference type="NCBIfam" id="TIGR00449">
    <property type="entry name" value="tgt_general"/>
    <property type="match status" value="1"/>
</dbReference>
<evidence type="ECO:0000256" key="5">
    <source>
        <dbReference type="ARBA" id="ARBA00022723"/>
    </source>
</evidence>
<sequence length="369" mass="41345">MQFEQFAQDGLARRGRLTFARGSIETPAFMPVGTYGSVKSMTPEEVRKTGAEIILGNTFHLMLRPGTEVISAHGDLHDFMQWSGPILTDSGGFQVFSLGDLRKITEQGVHFRSPISGDKVFMGPEESMAVQRALGSDIVMIFDECTPYPADEHTAAKSMQLSLRWAQRSKAAHGDNPSALFGIVQGGMHETLRTVSLQGLVEIGFDGYAIGGLSVGEPKEDMLRILQHLSDKMPVDKPRYLMGVGRPEDLIEAVRLGVDMFDCVMPTRNARNGHLFVHDGVIKIRNSRFKYDTSPLDPECDCETCQNYSRAYLHHMDKTGEILGPRLNTIHNLHYYQKLMRDIRQSIVDGQFADYRQQFYAKRGQSLPD</sequence>
<dbReference type="RefSeq" id="WP_014704914.1">
    <property type="nucleotide sequence ID" value="NC_017856.1"/>
</dbReference>
<dbReference type="InterPro" id="IPR004803">
    <property type="entry name" value="TGT"/>
</dbReference>
<keyword evidence="2 8" id="KW-0328">Glycosyltransferase</keyword>
<feature type="binding site" evidence="8">
    <location>
        <position position="305"/>
    </location>
    <ligand>
        <name>Zn(2+)</name>
        <dbReference type="ChEBI" id="CHEBI:29105"/>
    </ligand>
</feature>
<dbReference type="EMBL" id="CP003380">
    <property type="protein sequence ID" value="AFJ03495.1"/>
    <property type="molecule type" value="Genomic_DNA"/>
</dbReference>
<dbReference type="GO" id="GO:0008616">
    <property type="term" value="P:tRNA queuosine(34) biosynthetic process"/>
    <property type="evidence" value="ECO:0007669"/>
    <property type="project" value="UniProtKB-UniRule"/>
</dbReference>
<dbReference type="FunFam" id="3.20.20.105:FF:000001">
    <property type="entry name" value="Queuine tRNA-ribosyltransferase"/>
    <property type="match status" value="1"/>
</dbReference>
<dbReference type="GO" id="GO:0046872">
    <property type="term" value="F:metal ion binding"/>
    <property type="evidence" value="ECO:0007669"/>
    <property type="project" value="UniProtKB-KW"/>
</dbReference>
<dbReference type="GO" id="GO:0008479">
    <property type="term" value="F:tRNA-guanosine(34) queuine transglycosylase activity"/>
    <property type="evidence" value="ECO:0007669"/>
    <property type="project" value="UniProtKB-UniRule"/>
</dbReference>
<evidence type="ECO:0000256" key="1">
    <source>
        <dbReference type="ARBA" id="ARBA00004691"/>
    </source>
</evidence>
<evidence type="ECO:0000256" key="7">
    <source>
        <dbReference type="ARBA" id="ARBA00050112"/>
    </source>
</evidence>
<dbReference type="PANTHER" id="PTHR46499">
    <property type="entry name" value="QUEUINE TRNA-RIBOSYLTRANSFERASE"/>
    <property type="match status" value="1"/>
</dbReference>
<keyword evidence="8" id="KW-0862">Zinc</keyword>
<feature type="binding site" evidence="8">
    <location>
        <position position="302"/>
    </location>
    <ligand>
        <name>Zn(2+)</name>
        <dbReference type="ChEBI" id="CHEBI:29105"/>
    </ligand>
</feature>
<dbReference type="EC" id="2.4.2.29" evidence="8"/>
<feature type="binding site" evidence="8">
    <location>
        <position position="143"/>
    </location>
    <ligand>
        <name>substrate</name>
    </ligand>
</feature>
<dbReference type="KEGG" id="mec:Q7C_2361"/>
<dbReference type="SUPFAM" id="SSF51713">
    <property type="entry name" value="tRNA-guanine transglycosylase"/>
    <property type="match status" value="1"/>
</dbReference>
<dbReference type="NCBIfam" id="TIGR00430">
    <property type="entry name" value="Q_tRNA_tgt"/>
    <property type="match status" value="1"/>
</dbReference>
<feature type="binding site" evidence="8">
    <location>
        <position position="300"/>
    </location>
    <ligand>
        <name>Zn(2+)</name>
        <dbReference type="ChEBI" id="CHEBI:29105"/>
    </ligand>
</feature>
<comment type="subunit">
    <text evidence="8">Homodimer. Within each dimer, one monomer is responsible for RNA recognition and catalysis, while the other monomer binds to the replacement base PreQ1.</text>
</comment>
<evidence type="ECO:0000259" key="9">
    <source>
        <dbReference type="Pfam" id="PF01702"/>
    </source>
</evidence>
<dbReference type="STRING" id="754477.Q7C_2361"/>
<evidence type="ECO:0000256" key="4">
    <source>
        <dbReference type="ARBA" id="ARBA00022694"/>
    </source>
</evidence>
<evidence type="ECO:0000256" key="8">
    <source>
        <dbReference type="HAMAP-Rule" id="MF_00168"/>
    </source>
</evidence>
<comment type="cofactor">
    <cofactor evidence="8">
        <name>Zn(2+)</name>
        <dbReference type="ChEBI" id="CHEBI:29105"/>
    </cofactor>
    <text evidence="8">Binds 1 zinc ion per subunit.</text>
</comment>
<comment type="pathway">
    <text evidence="1 8">tRNA modification; tRNA-queuosine biosynthesis.</text>
</comment>
<dbReference type="GO" id="GO:0005829">
    <property type="term" value="C:cytosol"/>
    <property type="evidence" value="ECO:0007669"/>
    <property type="project" value="TreeGrafter"/>
</dbReference>
<keyword evidence="6 8" id="KW-0671">Queuosine biosynthesis</keyword>
<dbReference type="InterPro" id="IPR036511">
    <property type="entry name" value="TGT-like_sf"/>
</dbReference>
<dbReference type="Gene3D" id="3.20.20.105">
    <property type="entry name" value="Queuine tRNA-ribosyltransferase-like"/>
    <property type="match status" value="1"/>
</dbReference>
<feature type="binding site" evidence="8">
    <location>
        <position position="185"/>
    </location>
    <ligand>
        <name>substrate</name>
    </ligand>
</feature>
<evidence type="ECO:0000256" key="3">
    <source>
        <dbReference type="ARBA" id="ARBA00022679"/>
    </source>
</evidence>
<feature type="region of interest" description="RNA binding; important for wobble base 34 recognition" evidence="8">
    <location>
        <begin position="267"/>
        <end position="271"/>
    </location>
</feature>
<comment type="function">
    <text evidence="8">Catalyzes the base-exchange of a guanine (G) residue with the queuine precursor 7-aminomethyl-7-deazaguanine (PreQ1) at position 34 (anticodon wobble position) in tRNAs with GU(N) anticodons (tRNA-Asp, -Asn, -His and -Tyr). Catalysis occurs through a double-displacement mechanism. The nucleophile active site attacks the C1' of nucleotide 34 to detach the guanine base from the RNA, forming a covalent enzyme-RNA intermediate. The proton acceptor active site deprotonates the incoming PreQ1, allowing a nucleophilic attack on the C1' of the ribose to form the product. After dissociation, two additional enzymatic reactions on the tRNA convert PreQ1 to queuine (Q), resulting in the hypermodified nucleoside queuosine (7-(((4,5-cis-dihydroxy-2-cyclopenten-1-yl)amino)methyl)-7-deazaguanosine).</text>
</comment>
<dbReference type="InterPro" id="IPR002616">
    <property type="entry name" value="tRNA_ribo_trans-like"/>
</dbReference>
<proteinExistence type="inferred from homology"/>
<dbReference type="eggNOG" id="COG0343">
    <property type="taxonomic scope" value="Bacteria"/>
</dbReference>
<keyword evidence="4 8" id="KW-0819">tRNA processing</keyword>
<feature type="binding site" evidence="8">
    <location>
        <position position="212"/>
    </location>
    <ligand>
        <name>substrate</name>
    </ligand>
</feature>
<gene>
    <name evidence="8" type="primary">tgt</name>
    <name evidence="10" type="ordered locus">Q7C_2361</name>
</gene>
<reference evidence="10 11" key="1">
    <citation type="journal article" date="2012" name="J. Bacteriol.">
        <title>Complete genome sequences of Methylophaga sp. strain JAM1 and Methylophaga sp. strain JAM7.</title>
        <authorList>
            <person name="Villeneuve C."/>
            <person name="Martineau C."/>
            <person name="Mauffrey F."/>
            <person name="Villemur R."/>
        </authorList>
    </citation>
    <scope>NUCLEOTIDE SEQUENCE [LARGE SCALE GENOMIC DNA]</scope>
    <source>
        <strain evidence="10 11">JAM7</strain>
    </source>
</reference>
<comment type="catalytic activity">
    <reaction evidence="7 8">
        <text>7-aminomethyl-7-carbaguanine + guanosine(34) in tRNA = 7-aminomethyl-7-carbaguanosine(34) in tRNA + guanine</text>
        <dbReference type="Rhea" id="RHEA:24104"/>
        <dbReference type="Rhea" id="RHEA-COMP:10341"/>
        <dbReference type="Rhea" id="RHEA-COMP:10342"/>
        <dbReference type="ChEBI" id="CHEBI:16235"/>
        <dbReference type="ChEBI" id="CHEBI:58703"/>
        <dbReference type="ChEBI" id="CHEBI:74269"/>
        <dbReference type="ChEBI" id="CHEBI:82833"/>
        <dbReference type="EC" id="2.4.2.29"/>
    </reaction>
</comment>
<organism evidence="10 11">
    <name type="scientific">Methylophaga frappieri (strain ATCC BAA-2434 / DSM 25690 / JAM7)</name>
    <dbReference type="NCBI Taxonomy" id="754477"/>
    <lineage>
        <taxon>Bacteria</taxon>
        <taxon>Pseudomonadati</taxon>
        <taxon>Pseudomonadota</taxon>
        <taxon>Gammaproteobacteria</taxon>
        <taxon>Thiotrichales</taxon>
        <taxon>Piscirickettsiaceae</taxon>
        <taxon>Methylophaga</taxon>
    </lineage>
</organism>
<accession>I1YKQ2</accession>
<dbReference type="HOGENOM" id="CLU_022060_0_1_6"/>
<evidence type="ECO:0000256" key="6">
    <source>
        <dbReference type="ARBA" id="ARBA00022785"/>
    </source>
</evidence>
<evidence type="ECO:0000256" key="2">
    <source>
        <dbReference type="ARBA" id="ARBA00022676"/>
    </source>
</evidence>
<feature type="binding site" evidence="8">
    <location>
        <position position="331"/>
    </location>
    <ligand>
        <name>Zn(2+)</name>
        <dbReference type="ChEBI" id="CHEBI:29105"/>
    </ligand>
</feature>
<dbReference type="PATRIC" id="fig|754477.3.peg.2328"/>